<protein>
    <submittedName>
        <fullName evidence="2">Uncharacterized protein</fullName>
    </submittedName>
</protein>
<dbReference type="AlphaFoldDB" id="A0AAD4DZP9"/>
<keyword evidence="1" id="KW-0812">Transmembrane</keyword>
<keyword evidence="3" id="KW-1185">Reference proteome</keyword>
<dbReference type="GeneID" id="64656737"/>
<gene>
    <name evidence="2" type="ORF">F5891DRAFT_1050228</name>
</gene>
<dbReference type="Proteomes" id="UP001195769">
    <property type="component" value="Unassembled WGS sequence"/>
</dbReference>
<keyword evidence="1" id="KW-0472">Membrane</keyword>
<proteinExistence type="predicted"/>
<accession>A0AAD4DZP9</accession>
<reference evidence="2" key="1">
    <citation type="journal article" date="2020" name="New Phytol.">
        <title>Comparative genomics reveals dynamic genome evolution in host specialist ectomycorrhizal fungi.</title>
        <authorList>
            <person name="Lofgren L.A."/>
            <person name="Nguyen N.H."/>
            <person name="Vilgalys R."/>
            <person name="Ruytinx J."/>
            <person name="Liao H.L."/>
            <person name="Branco S."/>
            <person name="Kuo A."/>
            <person name="LaButti K."/>
            <person name="Lipzen A."/>
            <person name="Andreopoulos W."/>
            <person name="Pangilinan J."/>
            <person name="Riley R."/>
            <person name="Hundley H."/>
            <person name="Na H."/>
            <person name="Barry K."/>
            <person name="Grigoriev I.V."/>
            <person name="Stajich J.E."/>
            <person name="Kennedy P.G."/>
        </authorList>
    </citation>
    <scope>NUCLEOTIDE SEQUENCE</scope>
    <source>
        <strain evidence="2">FC203</strain>
    </source>
</reference>
<keyword evidence="1" id="KW-1133">Transmembrane helix</keyword>
<evidence type="ECO:0000313" key="2">
    <source>
        <dbReference type="EMBL" id="KAG1897081.1"/>
    </source>
</evidence>
<feature type="transmembrane region" description="Helical" evidence="1">
    <location>
        <begin position="98"/>
        <end position="119"/>
    </location>
</feature>
<evidence type="ECO:0000256" key="1">
    <source>
        <dbReference type="SAM" id="Phobius"/>
    </source>
</evidence>
<comment type="caution">
    <text evidence="2">The sequence shown here is derived from an EMBL/GenBank/DDBJ whole genome shotgun (WGS) entry which is preliminary data.</text>
</comment>
<sequence length="201" mass="22647">MTIQIPRVRATVYKYSLPPSRRFAKSAGVVIVDTLCATHNMQSQKFDPKSISPHSLTRLVYCRTWFQAAPTNHHDRAHHARQTSILARRSLRRQHNKYLAGLFVALSLLILCLLEARYIQPLQKYTLFDSVIPQFTSARSSLCMASCGIDSILGMVTLSPGDLVFGAGVMTTDEQRAICIAYIPSLEVFVDPMCYGRDYYV</sequence>
<organism evidence="2 3">
    <name type="scientific">Suillus fuscotomentosus</name>
    <dbReference type="NCBI Taxonomy" id="1912939"/>
    <lineage>
        <taxon>Eukaryota</taxon>
        <taxon>Fungi</taxon>
        <taxon>Dikarya</taxon>
        <taxon>Basidiomycota</taxon>
        <taxon>Agaricomycotina</taxon>
        <taxon>Agaricomycetes</taxon>
        <taxon>Agaricomycetidae</taxon>
        <taxon>Boletales</taxon>
        <taxon>Suillineae</taxon>
        <taxon>Suillaceae</taxon>
        <taxon>Suillus</taxon>
    </lineage>
</organism>
<dbReference type="RefSeq" id="XP_041222657.1">
    <property type="nucleotide sequence ID" value="XM_041362439.1"/>
</dbReference>
<evidence type="ECO:0000313" key="3">
    <source>
        <dbReference type="Proteomes" id="UP001195769"/>
    </source>
</evidence>
<dbReference type="EMBL" id="JABBWK010000049">
    <property type="protein sequence ID" value="KAG1897081.1"/>
    <property type="molecule type" value="Genomic_DNA"/>
</dbReference>
<name>A0AAD4DZP9_9AGAM</name>